<keyword evidence="3" id="KW-0255">Endonuclease</keyword>
<organism evidence="3 4">
    <name type="scientific">Actinomyces lilanjuaniae</name>
    <dbReference type="NCBI Taxonomy" id="2321394"/>
    <lineage>
        <taxon>Bacteria</taxon>
        <taxon>Bacillati</taxon>
        <taxon>Actinomycetota</taxon>
        <taxon>Actinomycetes</taxon>
        <taxon>Actinomycetales</taxon>
        <taxon>Actinomycetaceae</taxon>
        <taxon>Actinomyces</taxon>
    </lineage>
</organism>
<dbReference type="InterPro" id="IPR051916">
    <property type="entry name" value="GPI-anchor_lipid_remodeler"/>
</dbReference>
<keyword evidence="3" id="KW-0378">Hydrolase</keyword>
<evidence type="ECO:0000259" key="2">
    <source>
        <dbReference type="Pfam" id="PF03372"/>
    </source>
</evidence>
<keyword evidence="4" id="KW-1185">Reference proteome</keyword>
<name>A0ABN5PQ34_9ACTO</name>
<gene>
    <name evidence="3" type="ORF">D5R93_02140</name>
</gene>
<evidence type="ECO:0000256" key="1">
    <source>
        <dbReference type="SAM" id="MobiDB-lite"/>
    </source>
</evidence>
<dbReference type="RefSeq" id="WP_120203522.1">
    <property type="nucleotide sequence ID" value="NZ_CP032514.1"/>
</dbReference>
<dbReference type="Pfam" id="PF03372">
    <property type="entry name" value="Exo_endo_phos"/>
    <property type="match status" value="1"/>
</dbReference>
<evidence type="ECO:0000313" key="3">
    <source>
        <dbReference type="EMBL" id="AYD89149.1"/>
    </source>
</evidence>
<dbReference type="InterPro" id="IPR005135">
    <property type="entry name" value="Endo/exonuclease/phosphatase"/>
</dbReference>
<dbReference type="EMBL" id="CP032514">
    <property type="protein sequence ID" value="AYD89149.1"/>
    <property type="molecule type" value="Genomic_DNA"/>
</dbReference>
<dbReference type="GO" id="GO:0004519">
    <property type="term" value="F:endonuclease activity"/>
    <property type="evidence" value="ECO:0007669"/>
    <property type="project" value="UniProtKB-KW"/>
</dbReference>
<protein>
    <submittedName>
        <fullName evidence="3">Endonuclease</fullName>
    </submittedName>
</protein>
<dbReference type="PANTHER" id="PTHR14859:SF15">
    <property type="entry name" value="ENDONUCLEASE_EXONUCLEASE_PHOSPHATASE DOMAIN-CONTAINING PROTEIN"/>
    <property type="match status" value="1"/>
</dbReference>
<feature type="domain" description="Endonuclease/exonuclease/phosphatase" evidence="2">
    <location>
        <begin position="5"/>
        <end position="312"/>
    </location>
</feature>
<dbReference type="SUPFAM" id="SSF56219">
    <property type="entry name" value="DNase I-like"/>
    <property type="match status" value="1"/>
</dbReference>
<dbReference type="Proteomes" id="UP000273001">
    <property type="component" value="Chromosome"/>
</dbReference>
<feature type="region of interest" description="Disordered" evidence="1">
    <location>
        <begin position="272"/>
        <end position="295"/>
    </location>
</feature>
<dbReference type="Gene3D" id="3.60.10.10">
    <property type="entry name" value="Endonuclease/exonuclease/phosphatase"/>
    <property type="match status" value="1"/>
</dbReference>
<proteinExistence type="predicted"/>
<dbReference type="InterPro" id="IPR036691">
    <property type="entry name" value="Endo/exonu/phosph_ase_sf"/>
</dbReference>
<dbReference type="PANTHER" id="PTHR14859">
    <property type="entry name" value="CALCOFLUOR WHITE HYPERSENSITIVE PROTEIN PRECURSOR"/>
    <property type="match status" value="1"/>
</dbReference>
<sequence>MLRVLTLNLLHGQPGPGAGDGSALTGSLSAARIADPGAARAVLVALAEQVAELAPDVVALQEVDLHQARSGRLHQAAVLAQALGMPYYRFAASYAGPVAGLRRRPLRSQLEAPTHDVLGPARAAVGARPVGYGNALLSRYPVSSWHVTRLGRGPSSVVRRGHRAWDPRSYRLFPASSRVMVAATVELDGRACASLGQVSVASTHLATRQDTAARQLRRAWEALAGMPGPHVLAGDYNLPAERVAALRVARQVGQGHTFPAGAPSRRIDHLLTDPWPTGTQGQPLEGQAGGPGQAPPLRALSWGTRTFVVSDHEGTWVDLAPAQA</sequence>
<keyword evidence="3" id="KW-0540">Nuclease</keyword>
<accession>A0ABN5PQ34</accession>
<evidence type="ECO:0000313" key="4">
    <source>
        <dbReference type="Proteomes" id="UP000273001"/>
    </source>
</evidence>
<reference evidence="3 4" key="1">
    <citation type="submission" date="2018-09" db="EMBL/GenBank/DDBJ databases">
        <authorList>
            <person name="Li J."/>
        </authorList>
    </citation>
    <scope>NUCLEOTIDE SEQUENCE [LARGE SCALE GENOMIC DNA]</scope>
    <source>
        <strain evidence="3 4">2129</strain>
    </source>
</reference>